<gene>
    <name evidence="1" type="ORF">GLOTRDRAFT_111980</name>
</gene>
<dbReference type="EMBL" id="KB469307">
    <property type="protein sequence ID" value="EPQ52499.1"/>
    <property type="molecule type" value="Genomic_DNA"/>
</dbReference>
<dbReference type="GeneID" id="19299482"/>
<evidence type="ECO:0000313" key="1">
    <source>
        <dbReference type="EMBL" id="EPQ52499.1"/>
    </source>
</evidence>
<dbReference type="HOGENOM" id="CLU_3087430_0_0_1"/>
<accession>S7RIU4</accession>
<proteinExistence type="predicted"/>
<evidence type="ECO:0000313" key="2">
    <source>
        <dbReference type="Proteomes" id="UP000030669"/>
    </source>
</evidence>
<sequence length="52" mass="6165">MGMRSLRSISRVVRRMMRILMAPIYNQNEVSPVYQDERYCLIATVTIFSVLR</sequence>
<dbReference type="Proteomes" id="UP000030669">
    <property type="component" value="Unassembled WGS sequence"/>
</dbReference>
<dbReference type="KEGG" id="gtr:GLOTRDRAFT_111980"/>
<dbReference type="AlphaFoldDB" id="S7RIU4"/>
<organism evidence="1 2">
    <name type="scientific">Gloeophyllum trabeum (strain ATCC 11539 / FP-39264 / Madison 617)</name>
    <name type="common">Brown rot fungus</name>
    <dbReference type="NCBI Taxonomy" id="670483"/>
    <lineage>
        <taxon>Eukaryota</taxon>
        <taxon>Fungi</taxon>
        <taxon>Dikarya</taxon>
        <taxon>Basidiomycota</taxon>
        <taxon>Agaricomycotina</taxon>
        <taxon>Agaricomycetes</taxon>
        <taxon>Gloeophyllales</taxon>
        <taxon>Gloeophyllaceae</taxon>
        <taxon>Gloeophyllum</taxon>
    </lineage>
</organism>
<dbReference type="RefSeq" id="XP_007868809.1">
    <property type="nucleotide sequence ID" value="XM_007870618.1"/>
</dbReference>
<reference evidence="1 2" key="1">
    <citation type="journal article" date="2012" name="Science">
        <title>The Paleozoic origin of enzymatic lignin decomposition reconstructed from 31 fungal genomes.</title>
        <authorList>
            <person name="Floudas D."/>
            <person name="Binder M."/>
            <person name="Riley R."/>
            <person name="Barry K."/>
            <person name="Blanchette R.A."/>
            <person name="Henrissat B."/>
            <person name="Martinez A.T."/>
            <person name="Otillar R."/>
            <person name="Spatafora J.W."/>
            <person name="Yadav J.S."/>
            <person name="Aerts A."/>
            <person name="Benoit I."/>
            <person name="Boyd A."/>
            <person name="Carlson A."/>
            <person name="Copeland A."/>
            <person name="Coutinho P.M."/>
            <person name="de Vries R.P."/>
            <person name="Ferreira P."/>
            <person name="Findley K."/>
            <person name="Foster B."/>
            <person name="Gaskell J."/>
            <person name="Glotzer D."/>
            <person name="Gorecki P."/>
            <person name="Heitman J."/>
            <person name="Hesse C."/>
            <person name="Hori C."/>
            <person name="Igarashi K."/>
            <person name="Jurgens J.A."/>
            <person name="Kallen N."/>
            <person name="Kersten P."/>
            <person name="Kohler A."/>
            <person name="Kuees U."/>
            <person name="Kumar T.K.A."/>
            <person name="Kuo A."/>
            <person name="LaButti K."/>
            <person name="Larrondo L.F."/>
            <person name="Lindquist E."/>
            <person name="Ling A."/>
            <person name="Lombard V."/>
            <person name="Lucas S."/>
            <person name="Lundell T."/>
            <person name="Martin R."/>
            <person name="McLaughlin D.J."/>
            <person name="Morgenstern I."/>
            <person name="Morin E."/>
            <person name="Murat C."/>
            <person name="Nagy L.G."/>
            <person name="Nolan M."/>
            <person name="Ohm R.A."/>
            <person name="Patyshakuliyeva A."/>
            <person name="Rokas A."/>
            <person name="Ruiz-Duenas F.J."/>
            <person name="Sabat G."/>
            <person name="Salamov A."/>
            <person name="Samejima M."/>
            <person name="Schmutz J."/>
            <person name="Slot J.C."/>
            <person name="St John F."/>
            <person name="Stenlid J."/>
            <person name="Sun H."/>
            <person name="Sun S."/>
            <person name="Syed K."/>
            <person name="Tsang A."/>
            <person name="Wiebenga A."/>
            <person name="Young D."/>
            <person name="Pisabarro A."/>
            <person name="Eastwood D.C."/>
            <person name="Martin F."/>
            <person name="Cullen D."/>
            <person name="Grigoriev I.V."/>
            <person name="Hibbett D.S."/>
        </authorList>
    </citation>
    <scope>NUCLEOTIDE SEQUENCE [LARGE SCALE GENOMIC DNA]</scope>
    <source>
        <strain evidence="1 2">ATCC 11539</strain>
    </source>
</reference>
<protein>
    <submittedName>
        <fullName evidence="1">Uncharacterized protein</fullName>
    </submittedName>
</protein>
<keyword evidence="2" id="KW-1185">Reference proteome</keyword>
<name>S7RIU4_GLOTA</name>